<feature type="compositionally biased region" description="Polar residues" evidence="5">
    <location>
        <begin position="193"/>
        <end position="228"/>
    </location>
</feature>
<feature type="compositionally biased region" description="Acidic residues" evidence="5">
    <location>
        <begin position="537"/>
        <end position="547"/>
    </location>
</feature>
<feature type="domain" description="CXXC-type" evidence="7">
    <location>
        <begin position="448"/>
        <end position="494"/>
    </location>
</feature>
<feature type="region of interest" description="Disordered" evidence="5">
    <location>
        <begin position="504"/>
        <end position="589"/>
    </location>
</feature>
<feature type="compositionally biased region" description="Polar residues" evidence="5">
    <location>
        <begin position="169"/>
        <end position="184"/>
    </location>
</feature>
<dbReference type="Pfam" id="PF02008">
    <property type="entry name" value="zf-CXXC"/>
    <property type="match status" value="1"/>
</dbReference>
<gene>
    <name evidence="8" type="ORF">ACEWY4_000316</name>
</gene>
<dbReference type="EMBL" id="JBHFQA010000001">
    <property type="protein sequence ID" value="KAL2103448.1"/>
    <property type="molecule type" value="Genomic_DNA"/>
</dbReference>
<dbReference type="AlphaFoldDB" id="A0ABD1KWA0"/>
<feature type="compositionally biased region" description="Polar residues" evidence="5">
    <location>
        <begin position="1"/>
        <end position="11"/>
    </location>
</feature>
<feature type="region of interest" description="Disordered" evidence="5">
    <location>
        <begin position="1"/>
        <end position="89"/>
    </location>
</feature>
<feature type="compositionally biased region" description="Basic and acidic residues" evidence="5">
    <location>
        <begin position="56"/>
        <end position="81"/>
    </location>
</feature>
<evidence type="ECO:0008006" key="10">
    <source>
        <dbReference type="Google" id="ProtNLM"/>
    </source>
</evidence>
<accession>A0ABD1KWA0</accession>
<dbReference type="GO" id="GO:0008270">
    <property type="term" value="F:zinc ion binding"/>
    <property type="evidence" value="ECO:0007669"/>
    <property type="project" value="UniProtKB-KW"/>
</dbReference>
<feature type="compositionally biased region" description="Polar residues" evidence="5">
    <location>
        <begin position="416"/>
        <end position="431"/>
    </location>
</feature>
<dbReference type="InterPro" id="IPR016177">
    <property type="entry name" value="DNA-bd_dom_sf"/>
</dbReference>
<evidence type="ECO:0000256" key="3">
    <source>
        <dbReference type="ARBA" id="ARBA00022833"/>
    </source>
</evidence>
<feature type="region of interest" description="Disordered" evidence="5">
    <location>
        <begin position="169"/>
        <end position="330"/>
    </location>
</feature>
<feature type="domain" description="MBD" evidence="6">
    <location>
        <begin position="96"/>
        <end position="160"/>
    </location>
</feature>
<dbReference type="Pfam" id="PF01429">
    <property type="entry name" value="MBD"/>
    <property type="match status" value="1"/>
</dbReference>
<organism evidence="8 9">
    <name type="scientific">Coilia grayii</name>
    <name type="common">Gray's grenadier anchovy</name>
    <dbReference type="NCBI Taxonomy" id="363190"/>
    <lineage>
        <taxon>Eukaryota</taxon>
        <taxon>Metazoa</taxon>
        <taxon>Chordata</taxon>
        <taxon>Craniata</taxon>
        <taxon>Vertebrata</taxon>
        <taxon>Euteleostomi</taxon>
        <taxon>Actinopterygii</taxon>
        <taxon>Neopterygii</taxon>
        <taxon>Teleostei</taxon>
        <taxon>Clupei</taxon>
        <taxon>Clupeiformes</taxon>
        <taxon>Clupeoidei</taxon>
        <taxon>Engraulidae</taxon>
        <taxon>Coilinae</taxon>
        <taxon>Coilia</taxon>
    </lineage>
</organism>
<dbReference type="InterPro" id="IPR002857">
    <property type="entry name" value="Znf_CXXC"/>
</dbReference>
<dbReference type="PROSITE" id="PS51058">
    <property type="entry name" value="ZF_CXXC"/>
    <property type="match status" value="1"/>
</dbReference>
<evidence type="ECO:0000259" key="7">
    <source>
        <dbReference type="PROSITE" id="PS51058"/>
    </source>
</evidence>
<evidence type="ECO:0000313" key="8">
    <source>
        <dbReference type="EMBL" id="KAL2103448.1"/>
    </source>
</evidence>
<proteinExistence type="predicted"/>
<evidence type="ECO:0000313" key="9">
    <source>
        <dbReference type="Proteomes" id="UP001591681"/>
    </source>
</evidence>
<evidence type="ECO:0000256" key="5">
    <source>
        <dbReference type="SAM" id="MobiDB-lite"/>
    </source>
</evidence>
<feature type="compositionally biased region" description="Basic and acidic residues" evidence="5">
    <location>
        <begin position="507"/>
        <end position="516"/>
    </location>
</feature>
<feature type="region of interest" description="Disordered" evidence="5">
    <location>
        <begin position="407"/>
        <end position="442"/>
    </location>
</feature>
<comment type="caution">
    <text evidence="8">The sequence shown here is derived from an EMBL/GenBank/DDBJ whole genome shotgun (WGS) entry which is preliminary data.</text>
</comment>
<keyword evidence="3" id="KW-0862">Zinc</keyword>
<evidence type="ECO:0000256" key="1">
    <source>
        <dbReference type="ARBA" id="ARBA00022723"/>
    </source>
</evidence>
<keyword evidence="9" id="KW-1185">Reference proteome</keyword>
<dbReference type="Gene3D" id="3.30.890.10">
    <property type="entry name" value="Methyl-cpg-binding Protein 2, Chain A"/>
    <property type="match status" value="1"/>
</dbReference>
<dbReference type="InterPro" id="IPR001739">
    <property type="entry name" value="Methyl_CpG_DNA-bd"/>
</dbReference>
<feature type="compositionally biased region" description="Acidic residues" evidence="5">
    <location>
        <begin position="563"/>
        <end position="585"/>
    </location>
</feature>
<evidence type="ECO:0000259" key="6">
    <source>
        <dbReference type="PROSITE" id="PS50982"/>
    </source>
</evidence>
<protein>
    <recommendedName>
        <fullName evidence="10">Methyl-CpG-binding domain protein 1</fullName>
    </recommendedName>
</protein>
<keyword evidence="2 4" id="KW-0863">Zinc-finger</keyword>
<dbReference type="PROSITE" id="PS50982">
    <property type="entry name" value="MBD"/>
    <property type="match status" value="1"/>
</dbReference>
<dbReference type="SMART" id="SM00391">
    <property type="entry name" value="MBD"/>
    <property type="match status" value="1"/>
</dbReference>
<dbReference type="Proteomes" id="UP001591681">
    <property type="component" value="Unassembled WGS sequence"/>
</dbReference>
<evidence type="ECO:0000256" key="4">
    <source>
        <dbReference type="PROSITE-ProRule" id="PRU00509"/>
    </source>
</evidence>
<feature type="compositionally biased region" description="Basic residues" evidence="5">
    <location>
        <begin position="521"/>
        <end position="533"/>
    </location>
</feature>
<keyword evidence="1" id="KW-0479">Metal-binding</keyword>
<evidence type="ECO:0000256" key="2">
    <source>
        <dbReference type="ARBA" id="ARBA00022771"/>
    </source>
</evidence>
<dbReference type="SUPFAM" id="SSF54171">
    <property type="entry name" value="DNA-binding domain"/>
    <property type="match status" value="1"/>
</dbReference>
<feature type="compositionally biased region" description="Basic and acidic residues" evidence="5">
    <location>
        <begin position="12"/>
        <end position="35"/>
    </location>
</feature>
<reference evidence="8 9" key="1">
    <citation type="submission" date="2024-09" db="EMBL/GenBank/DDBJ databases">
        <title>A chromosome-level genome assembly of Gray's grenadier anchovy, Coilia grayii.</title>
        <authorList>
            <person name="Fu Z."/>
        </authorList>
    </citation>
    <scope>NUCLEOTIDE SEQUENCE [LARGE SCALE GENOMIC DNA]</scope>
    <source>
        <strain evidence="8">G4</strain>
        <tissue evidence="8">Muscle</tissue>
    </source>
</reference>
<sequence length="836" mass="93640">MALLRSSPQSETEARGQRKRTEAEEPKLGLEDHPTHGPLPLDWREPLDELEEEKNDDGQGWHRGGQDKARTGSDVLKRTHQDGLSVARKTRRQRGLGELWVDWPVLGKGWKRRVYFSNSGTREDAYYMSPDGVRLRSKVELSKHLPNTDLSCFHYKRGLFLETTTLQQSNGANNTESGVTSGRTTLFERPCTPTGNPGRLQSVTPPEGANTSTSKHATPQSSFQSCVTTPPRPHPKPDTDHPKPSSNFGSPPRLAPISPLAPQSDRSPSLRLGDLSPAPSPSKLTSSVLPAQPWQHPALKPMSATRSTRNKGRPTPPNGPTPVKVKVPPRYPSPPALQRVKMLPAAKKPSVSNQVIRDCANCGCTIAAVDDEELCVSCITLKKLTLPKRNIVFKKVGQGQWILANPSTVKEERSQKPSNVKTKPTERQQNSEYEEDDEEYGAKTTYPKKRQRRMCFKCEACLRQDCGKCDHCKDKPKFGGRNTKKQKCRLRCCIYERPRYKMKPLKTYKEKEKETFTPRVKPTRPRSKRPHKRPAWEEDYTDPEDEEEKKRRRRGSVDRDMEAEREDEDDEDYHFELEQDDDDDKDMTNEYISGEINTQEPSPYTFPIILQNGGLQMNSSYLQTNGSQGPVVVYSFMSPPAGGSVALSKDVQMLEVNMNTPAEEDSLDFPPTISEMFSLADGSEPLEGSEEAELHDLLEGLRGTVLPAHWMAVLAKGPALQLLQCSRRSPMANTLLQIEPGFRFALSAQGLPLPPGHPLYERHPPRLTSVSQVVELLLDLEGLEVCQGYPWGSALAVRPRTDEAVLCIRAAACHLLVDPEEEGERCDRCHPPPADV</sequence>
<name>A0ABD1KWA0_9TELE</name>